<comment type="caution">
    <text evidence="5">The sequence shown here is derived from an EMBL/GenBank/DDBJ whole genome shotgun (WGS) entry which is preliminary data.</text>
</comment>
<accession>A0A3E1NL71</accession>
<protein>
    <submittedName>
        <fullName evidence="5">Tagaturonate reductase</fullName>
        <ecNumber evidence="5">1.1.1.58</ecNumber>
    </submittedName>
</protein>
<feature type="domain" description="Mannitol dehydrogenase C-terminal" evidence="4">
    <location>
        <begin position="285"/>
        <end position="476"/>
    </location>
</feature>
<dbReference type="EMBL" id="QTJU01000002">
    <property type="protein sequence ID" value="RFM28594.1"/>
    <property type="molecule type" value="Genomic_DNA"/>
</dbReference>
<proteinExistence type="predicted"/>
<gene>
    <name evidence="5" type="ORF">DXN05_07300</name>
</gene>
<dbReference type="SUPFAM" id="SSF51735">
    <property type="entry name" value="NAD(P)-binding Rossmann-fold domains"/>
    <property type="match status" value="1"/>
</dbReference>
<dbReference type="PANTHER" id="PTHR30524:SF0">
    <property type="entry name" value="ALTRONATE OXIDOREDUCTASE-RELATED"/>
    <property type="match status" value="1"/>
</dbReference>
<evidence type="ECO:0000256" key="1">
    <source>
        <dbReference type="ARBA" id="ARBA00023002"/>
    </source>
</evidence>
<organism evidence="5 6">
    <name type="scientific">Deminuibacter soli</name>
    <dbReference type="NCBI Taxonomy" id="2291815"/>
    <lineage>
        <taxon>Bacteria</taxon>
        <taxon>Pseudomonadati</taxon>
        <taxon>Bacteroidota</taxon>
        <taxon>Chitinophagia</taxon>
        <taxon>Chitinophagales</taxon>
        <taxon>Chitinophagaceae</taxon>
        <taxon>Deminuibacter</taxon>
    </lineage>
</organism>
<keyword evidence="2" id="KW-0520">NAD</keyword>
<dbReference type="SUPFAM" id="SSF48179">
    <property type="entry name" value="6-phosphogluconate dehydrogenase C-terminal domain-like"/>
    <property type="match status" value="1"/>
</dbReference>
<dbReference type="Proteomes" id="UP000261284">
    <property type="component" value="Unassembled WGS sequence"/>
</dbReference>
<dbReference type="EC" id="1.1.1.58" evidence="5"/>
<dbReference type="GO" id="GO:0008926">
    <property type="term" value="F:mannitol-1-phosphate 5-dehydrogenase activity"/>
    <property type="evidence" value="ECO:0007669"/>
    <property type="project" value="TreeGrafter"/>
</dbReference>
<dbReference type="Pfam" id="PF08125">
    <property type="entry name" value="Mannitol_dh_C"/>
    <property type="match status" value="1"/>
</dbReference>
<dbReference type="InterPro" id="IPR013131">
    <property type="entry name" value="Mannitol_DH_N"/>
</dbReference>
<dbReference type="NCBIfam" id="NF002969">
    <property type="entry name" value="PRK03643.1"/>
    <property type="match status" value="1"/>
</dbReference>
<keyword evidence="1 5" id="KW-0560">Oxidoreductase</keyword>
<evidence type="ECO:0000313" key="5">
    <source>
        <dbReference type="EMBL" id="RFM28594.1"/>
    </source>
</evidence>
<feature type="domain" description="Mannitol dehydrogenase N-terminal" evidence="3">
    <location>
        <begin position="30"/>
        <end position="266"/>
    </location>
</feature>
<dbReference type="InterPro" id="IPR008927">
    <property type="entry name" value="6-PGluconate_DH-like_C_sf"/>
</dbReference>
<name>A0A3E1NL71_9BACT</name>
<dbReference type="AlphaFoldDB" id="A0A3E1NL71"/>
<evidence type="ECO:0000313" key="6">
    <source>
        <dbReference type="Proteomes" id="UP000261284"/>
    </source>
</evidence>
<evidence type="ECO:0000259" key="3">
    <source>
        <dbReference type="Pfam" id="PF01232"/>
    </source>
</evidence>
<evidence type="ECO:0000256" key="2">
    <source>
        <dbReference type="ARBA" id="ARBA00023027"/>
    </source>
</evidence>
<dbReference type="Gene3D" id="1.10.1040.10">
    <property type="entry name" value="N-(1-d-carboxylethyl)-l-norvaline Dehydrogenase, domain 2"/>
    <property type="match status" value="1"/>
</dbReference>
<dbReference type="GO" id="GO:0005829">
    <property type="term" value="C:cytosol"/>
    <property type="evidence" value="ECO:0007669"/>
    <property type="project" value="TreeGrafter"/>
</dbReference>
<dbReference type="InterPro" id="IPR036291">
    <property type="entry name" value="NAD(P)-bd_dom_sf"/>
</dbReference>
<dbReference type="GO" id="GO:0019592">
    <property type="term" value="P:mannitol catabolic process"/>
    <property type="evidence" value="ECO:0007669"/>
    <property type="project" value="TreeGrafter"/>
</dbReference>
<evidence type="ECO:0000259" key="4">
    <source>
        <dbReference type="Pfam" id="PF08125"/>
    </source>
</evidence>
<dbReference type="GO" id="GO:0009026">
    <property type="term" value="F:tagaturonate reductase activity"/>
    <property type="evidence" value="ECO:0007669"/>
    <property type="project" value="UniProtKB-EC"/>
</dbReference>
<dbReference type="Pfam" id="PF01232">
    <property type="entry name" value="Mannitol_dh"/>
    <property type="match status" value="1"/>
</dbReference>
<sequence>MILSKANIPAIHPQAKLRVPAGNIFELPEKVIQFGTGVLLRGLPDYFIDKANSQGVFNGRIVVIKSTGGDANAFDEQDGLFTHCVKGIAAGQLVEETIVNAAISRVLSANDEWEAVLACAENPALDIIISNTTEVGITLVKEQINTGVPSSYPGKLLAFLYRRYQWCKGDAAGGLVIIPTELISDNGKKLLAILLELAAFDNLDAAFVQWLQQANDFCSSLVDRIVPGKLPAAAQAALEAALGYTDALTIMSECYSLWAIETSNEQTKAKLSFSQTDKGVVLAPDITKFKELKLRLLNGTHTYSCGLAIAAGFATVKEALANDTFCTYIRQLMLQEIAPAITGNVITAADAEAFALQVIDRFKNPHIEHQWKSITMQYTSKMVLRNVPLLQWYYEKQQGVPQHMALGFAAYLLLLRGDAGFTLNDDKAAVLQQKWQRNPALAALAQDVLSDVTLWGANLASLAGFADAVTQFMQQLQQQPALEVMAQLQ</sequence>
<dbReference type="PANTHER" id="PTHR30524">
    <property type="entry name" value="MANNITOL-1-PHOSPHATE 5-DEHYDROGENASE"/>
    <property type="match status" value="1"/>
</dbReference>
<dbReference type="InterPro" id="IPR013118">
    <property type="entry name" value="Mannitol_DH_C"/>
</dbReference>
<dbReference type="Gene3D" id="3.40.50.720">
    <property type="entry name" value="NAD(P)-binding Rossmann-like Domain"/>
    <property type="match status" value="1"/>
</dbReference>
<dbReference type="OrthoDB" id="9768714at2"/>
<reference evidence="5 6" key="1">
    <citation type="submission" date="2018-08" db="EMBL/GenBank/DDBJ databases">
        <title>Chitinophagaceae sp. K23C18032701, a novel bacterium isolated from forest soil.</title>
        <authorList>
            <person name="Wang C."/>
        </authorList>
    </citation>
    <scope>NUCLEOTIDE SEQUENCE [LARGE SCALE GENOMIC DNA]</scope>
    <source>
        <strain evidence="5 6">K23C18032701</strain>
    </source>
</reference>
<dbReference type="InterPro" id="IPR013328">
    <property type="entry name" value="6PGD_dom2"/>
</dbReference>
<dbReference type="RefSeq" id="WP_116846584.1">
    <property type="nucleotide sequence ID" value="NZ_QTJU01000002.1"/>
</dbReference>
<keyword evidence="6" id="KW-1185">Reference proteome</keyword>